<keyword evidence="2" id="KW-1185">Reference proteome</keyword>
<evidence type="ECO:0000313" key="1">
    <source>
        <dbReference type="EMBL" id="KIM35553.1"/>
    </source>
</evidence>
<gene>
    <name evidence="1" type="ORF">M413DRAFT_347649</name>
</gene>
<reference evidence="2" key="2">
    <citation type="submission" date="2015-01" db="EMBL/GenBank/DDBJ databases">
        <title>Evolutionary Origins and Diversification of the Mycorrhizal Mutualists.</title>
        <authorList>
            <consortium name="DOE Joint Genome Institute"/>
            <consortium name="Mycorrhizal Genomics Consortium"/>
            <person name="Kohler A."/>
            <person name="Kuo A."/>
            <person name="Nagy L.G."/>
            <person name="Floudas D."/>
            <person name="Copeland A."/>
            <person name="Barry K.W."/>
            <person name="Cichocki N."/>
            <person name="Veneault-Fourrey C."/>
            <person name="LaButti K."/>
            <person name="Lindquist E.A."/>
            <person name="Lipzen A."/>
            <person name="Lundell T."/>
            <person name="Morin E."/>
            <person name="Murat C."/>
            <person name="Riley R."/>
            <person name="Ohm R."/>
            <person name="Sun H."/>
            <person name="Tunlid A."/>
            <person name="Henrissat B."/>
            <person name="Grigoriev I.V."/>
            <person name="Hibbett D.S."/>
            <person name="Martin F."/>
        </authorList>
    </citation>
    <scope>NUCLEOTIDE SEQUENCE [LARGE SCALE GENOMIC DNA]</scope>
    <source>
        <strain evidence="2">h7</strain>
    </source>
</reference>
<sequence length="155" mass="17767">MLVQHSGHQRSRLTGLASGHSKELHVVHRSKREAGRFPHWAYQRRVDRPRLVERKGDGKNGGGLRAQAIGNRISGNVDLWVLGRRASESRNLLVSLSPDCWPVTIDSRCLIWGSEEKLMRCKIQLGHRLTKSSDWKRTVEVTVRYIMNVNQVIRL</sequence>
<dbReference type="AlphaFoldDB" id="A0A0C2XC96"/>
<protein>
    <submittedName>
        <fullName evidence="1">Uncharacterized protein</fullName>
    </submittedName>
</protein>
<reference evidence="1 2" key="1">
    <citation type="submission" date="2014-04" db="EMBL/GenBank/DDBJ databases">
        <authorList>
            <consortium name="DOE Joint Genome Institute"/>
            <person name="Kuo A."/>
            <person name="Gay G."/>
            <person name="Dore J."/>
            <person name="Kohler A."/>
            <person name="Nagy L.G."/>
            <person name="Floudas D."/>
            <person name="Copeland A."/>
            <person name="Barry K.W."/>
            <person name="Cichocki N."/>
            <person name="Veneault-Fourrey C."/>
            <person name="LaButti K."/>
            <person name="Lindquist E.A."/>
            <person name="Lipzen A."/>
            <person name="Lundell T."/>
            <person name="Morin E."/>
            <person name="Murat C."/>
            <person name="Sun H."/>
            <person name="Tunlid A."/>
            <person name="Henrissat B."/>
            <person name="Grigoriev I.V."/>
            <person name="Hibbett D.S."/>
            <person name="Martin F."/>
            <person name="Nordberg H.P."/>
            <person name="Cantor M.N."/>
            <person name="Hua S.X."/>
        </authorList>
    </citation>
    <scope>NUCLEOTIDE SEQUENCE [LARGE SCALE GENOMIC DNA]</scope>
    <source>
        <strain evidence="2">h7</strain>
    </source>
</reference>
<name>A0A0C2XC96_HEBCY</name>
<accession>A0A0C2XC96</accession>
<dbReference type="Proteomes" id="UP000053424">
    <property type="component" value="Unassembled WGS sequence"/>
</dbReference>
<dbReference type="HOGENOM" id="CLU_1695694_0_0_1"/>
<dbReference type="EMBL" id="KN831818">
    <property type="protein sequence ID" value="KIM35553.1"/>
    <property type="molecule type" value="Genomic_DNA"/>
</dbReference>
<evidence type="ECO:0000313" key="2">
    <source>
        <dbReference type="Proteomes" id="UP000053424"/>
    </source>
</evidence>
<organism evidence="1 2">
    <name type="scientific">Hebeloma cylindrosporum</name>
    <dbReference type="NCBI Taxonomy" id="76867"/>
    <lineage>
        <taxon>Eukaryota</taxon>
        <taxon>Fungi</taxon>
        <taxon>Dikarya</taxon>
        <taxon>Basidiomycota</taxon>
        <taxon>Agaricomycotina</taxon>
        <taxon>Agaricomycetes</taxon>
        <taxon>Agaricomycetidae</taxon>
        <taxon>Agaricales</taxon>
        <taxon>Agaricineae</taxon>
        <taxon>Hymenogastraceae</taxon>
        <taxon>Hebeloma</taxon>
    </lineage>
</organism>
<proteinExistence type="predicted"/>